<evidence type="ECO:0000259" key="3">
    <source>
        <dbReference type="PROSITE" id="PS50056"/>
    </source>
</evidence>
<dbReference type="PANTHER" id="PTHR31126">
    <property type="entry name" value="TYROSINE-PROTEIN PHOSPHATASE"/>
    <property type="match status" value="1"/>
</dbReference>
<organism evidence="4 5">
    <name type="scientific">Rugamonas rubra</name>
    <dbReference type="NCBI Taxonomy" id="758825"/>
    <lineage>
        <taxon>Bacteria</taxon>
        <taxon>Pseudomonadati</taxon>
        <taxon>Pseudomonadota</taxon>
        <taxon>Betaproteobacteria</taxon>
        <taxon>Burkholderiales</taxon>
        <taxon>Oxalobacteraceae</taxon>
        <taxon>Telluria group</taxon>
        <taxon>Rugamonas</taxon>
    </lineage>
</organism>
<name>A0A1I4K465_9BURK</name>
<dbReference type="SUPFAM" id="SSF52799">
    <property type="entry name" value="(Phosphotyrosine protein) phosphatases II"/>
    <property type="match status" value="1"/>
</dbReference>
<sequence length="212" mass="23065">MKRLIPPLLLALATLLAPRAALAAAAAPPTEPGAAARAASASGAELAPAARPADWAEPVDRAANLYRVTPGLFRSAALDSKDLAQIRALGVRTVVSLRSFHADTALLEHSGIRAVRVPINTWEVGDRHVVAALRAIRAAERDGPVLLHCQHGADRTGMMVAMYRMLYQDWSRARAVAELKQGGYGYHPMWKNIERYLARVDVDEIRRRVEAP</sequence>
<dbReference type="Pfam" id="PF22785">
    <property type="entry name" value="Tc-R-P"/>
    <property type="match status" value="1"/>
</dbReference>
<dbReference type="PROSITE" id="PS00383">
    <property type="entry name" value="TYR_PHOSPHATASE_1"/>
    <property type="match status" value="1"/>
</dbReference>
<reference evidence="4 5" key="1">
    <citation type="submission" date="2016-10" db="EMBL/GenBank/DDBJ databases">
        <authorList>
            <person name="de Groot N.N."/>
        </authorList>
    </citation>
    <scope>NUCLEOTIDE SEQUENCE [LARGE SCALE GENOMIC DNA]</scope>
    <source>
        <strain evidence="4 5">ATCC 43154</strain>
    </source>
</reference>
<accession>A0A1I4K465</accession>
<dbReference type="STRING" id="758825.SAMN02982985_01271"/>
<dbReference type="InterPro" id="IPR029021">
    <property type="entry name" value="Prot-tyrosine_phosphatase-like"/>
</dbReference>
<dbReference type="Gene3D" id="3.90.190.10">
    <property type="entry name" value="Protein tyrosine phosphatase superfamily"/>
    <property type="match status" value="1"/>
</dbReference>
<feature type="domain" description="Tyrosine specific protein phosphatases" evidence="3">
    <location>
        <begin position="127"/>
        <end position="181"/>
    </location>
</feature>
<evidence type="ECO:0000313" key="4">
    <source>
        <dbReference type="EMBL" id="SFL73387.1"/>
    </source>
</evidence>
<feature type="chain" id="PRO_5011750791" evidence="2">
    <location>
        <begin position="24"/>
        <end position="212"/>
    </location>
</feature>
<evidence type="ECO:0000256" key="2">
    <source>
        <dbReference type="SAM" id="SignalP"/>
    </source>
</evidence>
<dbReference type="GO" id="GO:0016791">
    <property type="term" value="F:phosphatase activity"/>
    <property type="evidence" value="ECO:0007669"/>
    <property type="project" value="TreeGrafter"/>
</dbReference>
<keyword evidence="2" id="KW-0732">Signal</keyword>
<dbReference type="RefSeq" id="WP_093385233.1">
    <property type="nucleotide sequence ID" value="NZ_FOTW01000007.1"/>
</dbReference>
<dbReference type="Proteomes" id="UP000199470">
    <property type="component" value="Unassembled WGS sequence"/>
</dbReference>
<protein>
    <submittedName>
        <fullName evidence="4">Protein tyrosine/serine phosphatase</fullName>
    </submittedName>
</protein>
<dbReference type="EMBL" id="FOTW01000007">
    <property type="protein sequence ID" value="SFL73387.1"/>
    <property type="molecule type" value="Genomic_DNA"/>
</dbReference>
<dbReference type="PANTHER" id="PTHR31126:SF72">
    <property type="entry name" value="DUAL SPECIFICITY PROTEIN PHOSPHATASE TPBA"/>
    <property type="match status" value="1"/>
</dbReference>
<evidence type="ECO:0000313" key="5">
    <source>
        <dbReference type="Proteomes" id="UP000199470"/>
    </source>
</evidence>
<proteinExistence type="inferred from homology"/>
<feature type="signal peptide" evidence="2">
    <location>
        <begin position="1"/>
        <end position="23"/>
    </location>
</feature>
<comment type="similarity">
    <text evidence="1">Belongs to the protein-tyrosine phosphatase family.</text>
</comment>
<evidence type="ECO:0000256" key="1">
    <source>
        <dbReference type="ARBA" id="ARBA00009580"/>
    </source>
</evidence>
<dbReference type="InterPro" id="IPR016130">
    <property type="entry name" value="Tyr_Pase_AS"/>
</dbReference>
<gene>
    <name evidence="4" type="ORF">SAMN02982985_01271</name>
</gene>
<keyword evidence="5" id="KW-1185">Reference proteome</keyword>
<dbReference type="AlphaFoldDB" id="A0A1I4K465"/>
<dbReference type="OrthoDB" id="9814896at2"/>
<dbReference type="PROSITE" id="PS50056">
    <property type="entry name" value="TYR_PHOSPHATASE_2"/>
    <property type="match status" value="1"/>
</dbReference>
<dbReference type="InterPro" id="IPR000387">
    <property type="entry name" value="Tyr_Pase_dom"/>
</dbReference>